<evidence type="ECO:0000256" key="1">
    <source>
        <dbReference type="SAM" id="SignalP"/>
    </source>
</evidence>
<gene>
    <name evidence="2" type="ORF">dnl_27050</name>
</gene>
<dbReference type="PROSITE" id="PS51257">
    <property type="entry name" value="PROKAR_LIPOPROTEIN"/>
    <property type="match status" value="1"/>
</dbReference>
<feature type="signal peptide" evidence="1">
    <location>
        <begin position="1"/>
        <end position="20"/>
    </location>
</feature>
<accession>A0A975B847</accession>
<dbReference type="RefSeq" id="WP_207692051.1">
    <property type="nucleotide sequence ID" value="NZ_CP061799.1"/>
</dbReference>
<keyword evidence="3" id="KW-1185">Reference proteome</keyword>
<evidence type="ECO:0000313" key="3">
    <source>
        <dbReference type="Proteomes" id="UP000663720"/>
    </source>
</evidence>
<evidence type="ECO:0008006" key="4">
    <source>
        <dbReference type="Google" id="ProtNLM"/>
    </source>
</evidence>
<dbReference type="KEGG" id="dli:dnl_27050"/>
<dbReference type="EMBL" id="CP061799">
    <property type="protein sequence ID" value="QTA80402.1"/>
    <property type="molecule type" value="Genomic_DNA"/>
</dbReference>
<feature type="chain" id="PRO_5036800419" description="Lipoprotein" evidence="1">
    <location>
        <begin position="21"/>
        <end position="143"/>
    </location>
</feature>
<organism evidence="2 3">
    <name type="scientific">Desulfonema limicola</name>
    <dbReference type="NCBI Taxonomy" id="45656"/>
    <lineage>
        <taxon>Bacteria</taxon>
        <taxon>Pseudomonadati</taxon>
        <taxon>Thermodesulfobacteriota</taxon>
        <taxon>Desulfobacteria</taxon>
        <taxon>Desulfobacterales</taxon>
        <taxon>Desulfococcaceae</taxon>
        <taxon>Desulfonema</taxon>
    </lineage>
</organism>
<evidence type="ECO:0000313" key="2">
    <source>
        <dbReference type="EMBL" id="QTA80402.1"/>
    </source>
</evidence>
<reference evidence="2" key="1">
    <citation type="journal article" date="2021" name="Microb. Physiol.">
        <title>Proteogenomic Insights into the Physiology of Marine, Sulfate-Reducing, Filamentous Desulfonema limicola and Desulfonema magnum.</title>
        <authorList>
            <person name="Schnaars V."/>
            <person name="Wohlbrand L."/>
            <person name="Scheve S."/>
            <person name="Hinrichs C."/>
            <person name="Reinhardt R."/>
            <person name="Rabus R."/>
        </authorList>
    </citation>
    <scope>NUCLEOTIDE SEQUENCE</scope>
    <source>
        <strain evidence="2">5ac10</strain>
    </source>
</reference>
<dbReference type="AlphaFoldDB" id="A0A975B847"/>
<name>A0A975B847_9BACT</name>
<dbReference type="Proteomes" id="UP000663720">
    <property type="component" value="Chromosome"/>
</dbReference>
<keyword evidence="1" id="KW-0732">Signal</keyword>
<sequence length="143" mass="16767">MKRVFFKLSIMIISVLYLTAGCTHMGLSDSDNKHLLIKRVQAAWEAKINKDWGIVYDMSVDAYKKKVKRDDFIRRANINVEEFSIEDIKIIDPGKKAVAHINQKIKQMGFDFTSVHKEEWLWENGNWYLNLMPLTGSIFENRK</sequence>
<proteinExistence type="predicted"/>
<protein>
    <recommendedName>
        <fullName evidence="4">Lipoprotein</fullName>
    </recommendedName>
</protein>